<accession>A0A2H3KG20</accession>
<dbReference type="NCBIfam" id="NF002114">
    <property type="entry name" value="PRK00951.2-4"/>
    <property type="match status" value="1"/>
</dbReference>
<dbReference type="UniPathway" id="UPA00031">
    <property type="reaction ID" value="UER00011"/>
</dbReference>
<dbReference type="CDD" id="cd07914">
    <property type="entry name" value="IGPD"/>
    <property type="match status" value="1"/>
</dbReference>
<dbReference type="InterPro" id="IPR020568">
    <property type="entry name" value="Ribosomal_Su5_D2-typ_SF"/>
</dbReference>
<dbReference type="FunFam" id="3.30.230.40:FF:000003">
    <property type="entry name" value="Imidazoleglycerol-phosphate dehydratase HisB"/>
    <property type="match status" value="1"/>
</dbReference>
<dbReference type="NCBIfam" id="NF002111">
    <property type="entry name" value="PRK00951.2-1"/>
    <property type="match status" value="1"/>
</dbReference>
<protein>
    <recommendedName>
        <fullName evidence="2 6">Imidazoleglycerol-phosphate dehydratase</fullName>
        <shortName evidence="6">IGPD</shortName>
        <ecNumber evidence="6 7">4.2.1.19</ecNumber>
    </recommendedName>
</protein>
<evidence type="ECO:0000256" key="5">
    <source>
        <dbReference type="ARBA" id="ARBA00023239"/>
    </source>
</evidence>
<dbReference type="Pfam" id="PF00475">
    <property type="entry name" value="IGPD"/>
    <property type="match status" value="1"/>
</dbReference>
<evidence type="ECO:0000256" key="6">
    <source>
        <dbReference type="HAMAP-Rule" id="MF_00076"/>
    </source>
</evidence>
<dbReference type="RefSeq" id="WP_172451269.1">
    <property type="nucleotide sequence ID" value="NZ_LYXE01000185.1"/>
</dbReference>
<dbReference type="NCBIfam" id="NF002116">
    <property type="entry name" value="PRK00951.2-6"/>
    <property type="match status" value="1"/>
</dbReference>
<comment type="similarity">
    <text evidence="6 7">Belongs to the imidazoleglycerol-phosphate dehydratase family.</text>
</comment>
<comment type="pathway">
    <text evidence="1 6 7">Amino-acid biosynthesis; L-histidine biosynthesis; L-histidine from 5-phospho-alpha-D-ribose 1-diphosphate: step 6/9.</text>
</comment>
<keyword evidence="4 6" id="KW-0368">Histidine biosynthesis</keyword>
<dbReference type="InterPro" id="IPR038494">
    <property type="entry name" value="IGPD_sf"/>
</dbReference>
<dbReference type="EC" id="4.2.1.19" evidence="6 7"/>
<dbReference type="Proteomes" id="UP000220922">
    <property type="component" value="Unassembled WGS sequence"/>
</dbReference>
<dbReference type="PANTHER" id="PTHR23133">
    <property type="entry name" value="IMIDAZOLEGLYCEROL-PHOSPHATE DEHYDRATASE HIS7"/>
    <property type="match status" value="1"/>
</dbReference>
<keyword evidence="5 6" id="KW-0456">Lyase</keyword>
<evidence type="ECO:0000256" key="3">
    <source>
        <dbReference type="ARBA" id="ARBA00022605"/>
    </source>
</evidence>
<proteinExistence type="inferred from homology"/>
<reference evidence="8 9" key="1">
    <citation type="submission" date="2016-05" db="EMBL/GenBank/DDBJ databases">
        <authorList>
            <person name="Lavstsen T."/>
            <person name="Jespersen J.S."/>
        </authorList>
    </citation>
    <scope>NUCLEOTIDE SEQUENCE [LARGE SCALE GENOMIC DNA]</scope>
    <source>
        <strain evidence="8 9">B7-9</strain>
    </source>
</reference>
<dbReference type="EMBL" id="LYXE01000185">
    <property type="protein sequence ID" value="PDV96665.1"/>
    <property type="molecule type" value="Genomic_DNA"/>
</dbReference>
<organism evidence="8 9">
    <name type="scientific">Candidatus Chloroploca asiatica</name>
    <dbReference type="NCBI Taxonomy" id="1506545"/>
    <lineage>
        <taxon>Bacteria</taxon>
        <taxon>Bacillati</taxon>
        <taxon>Chloroflexota</taxon>
        <taxon>Chloroflexia</taxon>
        <taxon>Chloroflexales</taxon>
        <taxon>Chloroflexineae</taxon>
        <taxon>Oscillochloridaceae</taxon>
        <taxon>Candidatus Chloroploca</taxon>
    </lineage>
</organism>
<evidence type="ECO:0000256" key="2">
    <source>
        <dbReference type="ARBA" id="ARBA00016664"/>
    </source>
</evidence>
<dbReference type="Gene3D" id="3.30.230.40">
    <property type="entry name" value="Imidazole glycerol phosphate dehydratase, domain 1"/>
    <property type="match status" value="2"/>
</dbReference>
<dbReference type="HAMAP" id="MF_00076">
    <property type="entry name" value="HisB"/>
    <property type="match status" value="1"/>
</dbReference>
<evidence type="ECO:0000256" key="1">
    <source>
        <dbReference type="ARBA" id="ARBA00005047"/>
    </source>
</evidence>
<dbReference type="GO" id="GO:0000105">
    <property type="term" value="P:L-histidine biosynthetic process"/>
    <property type="evidence" value="ECO:0007669"/>
    <property type="project" value="UniProtKB-UniRule"/>
</dbReference>
<evidence type="ECO:0000313" key="8">
    <source>
        <dbReference type="EMBL" id="PDV96665.1"/>
    </source>
</evidence>
<dbReference type="GO" id="GO:0005737">
    <property type="term" value="C:cytoplasm"/>
    <property type="evidence" value="ECO:0007669"/>
    <property type="project" value="UniProtKB-SubCell"/>
</dbReference>
<dbReference type="PROSITE" id="PS00954">
    <property type="entry name" value="IGP_DEHYDRATASE_1"/>
    <property type="match status" value="1"/>
</dbReference>
<dbReference type="SUPFAM" id="SSF54211">
    <property type="entry name" value="Ribosomal protein S5 domain 2-like"/>
    <property type="match status" value="2"/>
</dbReference>
<dbReference type="PROSITE" id="PS00955">
    <property type="entry name" value="IGP_DEHYDRATASE_2"/>
    <property type="match status" value="1"/>
</dbReference>
<dbReference type="InterPro" id="IPR000807">
    <property type="entry name" value="ImidazoleglycerolP_deHydtase"/>
</dbReference>
<comment type="subcellular location">
    <subcellularLocation>
        <location evidence="6 7">Cytoplasm</location>
    </subcellularLocation>
</comment>
<evidence type="ECO:0000256" key="7">
    <source>
        <dbReference type="RuleBase" id="RU000599"/>
    </source>
</evidence>
<dbReference type="InterPro" id="IPR020565">
    <property type="entry name" value="ImidazoleglycerP_deHydtase_CS"/>
</dbReference>
<sequence length="197" mass="21493">MEQRIATITRTTGETEITLTLNLDGSGVSTLNTGIGFLDHMLTLWAKHGLFDLTVNARGDLHIDEHHTAEDTCICLGRALDQALGERRGITRTAHSFVPMDEALALVAVDLGGRPYCVVQAEFVTPRVGQLGTDLIFHLFESIAIHGRMNLHAQVLYGRNDHHKIEGLFKAFGRALDAATRFDPRLAGAVPSTKGVL</sequence>
<keyword evidence="3 6" id="KW-0028">Amino-acid biosynthesis</keyword>
<keyword evidence="6" id="KW-0963">Cytoplasm</keyword>
<keyword evidence="9" id="KW-1185">Reference proteome</keyword>
<dbReference type="AlphaFoldDB" id="A0A2H3KG20"/>
<gene>
    <name evidence="6" type="primary">hisB</name>
    <name evidence="8" type="ORF">A9Q02_20565</name>
</gene>
<evidence type="ECO:0000313" key="9">
    <source>
        <dbReference type="Proteomes" id="UP000220922"/>
    </source>
</evidence>
<comment type="caution">
    <text evidence="8">The sequence shown here is derived from an EMBL/GenBank/DDBJ whole genome shotgun (WGS) entry which is preliminary data.</text>
</comment>
<comment type="catalytic activity">
    <reaction evidence="6 7">
        <text>D-erythro-1-(imidazol-4-yl)glycerol 3-phosphate = 3-(imidazol-4-yl)-2-oxopropyl phosphate + H2O</text>
        <dbReference type="Rhea" id="RHEA:11040"/>
        <dbReference type="ChEBI" id="CHEBI:15377"/>
        <dbReference type="ChEBI" id="CHEBI:57766"/>
        <dbReference type="ChEBI" id="CHEBI:58278"/>
        <dbReference type="EC" id="4.2.1.19"/>
    </reaction>
</comment>
<name>A0A2H3KG20_9CHLR</name>
<dbReference type="PANTHER" id="PTHR23133:SF2">
    <property type="entry name" value="IMIDAZOLEGLYCEROL-PHOSPHATE DEHYDRATASE"/>
    <property type="match status" value="1"/>
</dbReference>
<evidence type="ECO:0000256" key="4">
    <source>
        <dbReference type="ARBA" id="ARBA00023102"/>
    </source>
</evidence>
<dbReference type="FunFam" id="3.30.230.40:FF:000001">
    <property type="entry name" value="Imidazoleglycerol-phosphate dehydratase HisB"/>
    <property type="match status" value="1"/>
</dbReference>
<dbReference type="GO" id="GO:0004424">
    <property type="term" value="F:imidazoleglycerol-phosphate dehydratase activity"/>
    <property type="evidence" value="ECO:0007669"/>
    <property type="project" value="UniProtKB-UniRule"/>
</dbReference>